<feature type="coiled-coil region" evidence="10">
    <location>
        <begin position="110"/>
        <end position="144"/>
    </location>
</feature>
<evidence type="ECO:0000256" key="10">
    <source>
        <dbReference type="SAM" id="Coils"/>
    </source>
</evidence>
<evidence type="ECO:0000256" key="7">
    <source>
        <dbReference type="ARBA" id="ARBA00023034"/>
    </source>
</evidence>
<dbReference type="GO" id="GO:0006888">
    <property type="term" value="P:endoplasmic reticulum to Golgi vesicle-mediated transport"/>
    <property type="evidence" value="ECO:0007669"/>
    <property type="project" value="InterPro"/>
</dbReference>
<organism evidence="12 13">
    <name type="scientific">Aspergillus thermomutatus</name>
    <name type="common">Neosartorya pseudofischeri</name>
    <dbReference type="NCBI Taxonomy" id="41047"/>
    <lineage>
        <taxon>Eukaryota</taxon>
        <taxon>Fungi</taxon>
        <taxon>Dikarya</taxon>
        <taxon>Ascomycota</taxon>
        <taxon>Pezizomycotina</taxon>
        <taxon>Eurotiomycetes</taxon>
        <taxon>Eurotiomycetidae</taxon>
        <taxon>Eurotiales</taxon>
        <taxon>Aspergillaceae</taxon>
        <taxon>Aspergillus</taxon>
        <taxon>Aspergillus subgen. Fumigati</taxon>
    </lineage>
</organism>
<gene>
    <name evidence="12" type="ORF">CDV56_102575</name>
</gene>
<dbReference type="AlphaFoldDB" id="A0A397GE72"/>
<reference evidence="12" key="1">
    <citation type="submission" date="2018-08" db="EMBL/GenBank/DDBJ databases">
        <title>Draft genome sequence of azole-resistant Aspergillus thermomutatus (Neosartorya pseudofischeri) strain HMR AF 39, isolated from a human nasal aspirate.</title>
        <authorList>
            <person name="Parent-Michaud M."/>
            <person name="Dufresne P.J."/>
            <person name="Fournier E."/>
            <person name="Martineau C."/>
            <person name="Moreira S."/>
            <person name="Perkins V."/>
            <person name="De Repentigny L."/>
            <person name="Dufresne S.F."/>
        </authorList>
    </citation>
    <scope>NUCLEOTIDE SEQUENCE [LARGE SCALE GENOMIC DNA]</scope>
    <source>
        <strain evidence="12">HMR AF 39</strain>
    </source>
</reference>
<comment type="subcellular location">
    <subcellularLocation>
        <location evidence="1">Golgi apparatus membrane</location>
        <topology evidence="1">Single-pass type IV membrane protein</topology>
    </subcellularLocation>
</comment>
<proteinExistence type="inferred from homology"/>
<dbReference type="GeneID" id="38124549"/>
<keyword evidence="5 9" id="KW-0653">Protein transport</keyword>
<comment type="function">
    <text evidence="9">Involved in transport from the ER to the Golgi apparatus as well as in intra-Golgi transport. It belongs to a super-family of proteins called t-SNAREs or soluble NSF (N-ethylmaleimide-sensitive factor) attachment protein receptor.</text>
</comment>
<dbReference type="GO" id="GO:0006906">
    <property type="term" value="P:vesicle fusion"/>
    <property type="evidence" value="ECO:0007669"/>
    <property type="project" value="TreeGrafter"/>
</dbReference>
<keyword evidence="4 11" id="KW-0812">Transmembrane</keyword>
<dbReference type="GO" id="GO:0005801">
    <property type="term" value="C:cis-Golgi network"/>
    <property type="evidence" value="ECO:0007669"/>
    <property type="project" value="InterPro"/>
</dbReference>
<dbReference type="GO" id="GO:0005484">
    <property type="term" value="F:SNAP receptor activity"/>
    <property type="evidence" value="ECO:0007669"/>
    <property type="project" value="TreeGrafter"/>
</dbReference>
<evidence type="ECO:0000256" key="8">
    <source>
        <dbReference type="ARBA" id="ARBA00023136"/>
    </source>
</evidence>
<dbReference type="EMBL" id="NKHU02000253">
    <property type="protein sequence ID" value="RHZ46380.1"/>
    <property type="molecule type" value="Genomic_DNA"/>
</dbReference>
<dbReference type="Proteomes" id="UP000215305">
    <property type="component" value="Unassembled WGS sequence"/>
</dbReference>
<keyword evidence="8 9" id="KW-0472">Membrane</keyword>
<evidence type="ECO:0000256" key="11">
    <source>
        <dbReference type="SAM" id="Phobius"/>
    </source>
</evidence>
<evidence type="ECO:0000256" key="5">
    <source>
        <dbReference type="ARBA" id="ARBA00022927"/>
    </source>
</evidence>
<dbReference type="VEuPathDB" id="FungiDB:CDV56_102575"/>
<keyword evidence="3 9" id="KW-0813">Transport</keyword>
<dbReference type="STRING" id="41047.A0A397GE72"/>
<keyword evidence="7 9" id="KW-0333">Golgi apparatus</keyword>
<dbReference type="GO" id="GO:0015031">
    <property type="term" value="P:protein transport"/>
    <property type="evidence" value="ECO:0007669"/>
    <property type="project" value="UniProtKB-KW"/>
</dbReference>
<dbReference type="PIRSF" id="PIRSF027109">
    <property type="entry name" value="Golgi_SNARE"/>
    <property type="match status" value="1"/>
</dbReference>
<dbReference type="InterPro" id="IPR023601">
    <property type="entry name" value="Golgi_SNAP_su1"/>
</dbReference>
<evidence type="ECO:0000256" key="6">
    <source>
        <dbReference type="ARBA" id="ARBA00022989"/>
    </source>
</evidence>
<evidence type="ECO:0000256" key="9">
    <source>
        <dbReference type="PIRNR" id="PIRNR027109"/>
    </source>
</evidence>
<dbReference type="GO" id="GO:0031201">
    <property type="term" value="C:SNARE complex"/>
    <property type="evidence" value="ECO:0007669"/>
    <property type="project" value="TreeGrafter"/>
</dbReference>
<dbReference type="OrthoDB" id="422156at2759"/>
<keyword evidence="13" id="KW-1185">Reference proteome</keyword>
<evidence type="ECO:0000313" key="12">
    <source>
        <dbReference type="EMBL" id="RHZ46380.1"/>
    </source>
</evidence>
<sequence length="249" mass="27817">MATSTGTGWAQLRQQARSLETQTESLFHTYAQYASMTKLPPKPSEEEQRVESQLKDLLEKVCTLGFLKSGSAGIYADTFPSQRESLISQLSRLLDSEATLTASALKQSNLARNREVLHDHRRELQRLNAAIAESRDRANLLSNVRSDIDAYRNSNPAAAEADYMLEERGRIDESHNMIDGVLSQAYAINESFGLQRETLASINRRIVGAANKVPGMNALIGKIGTKRRRDAIILGAFIGFCFLMLFFFR</sequence>
<feature type="transmembrane region" description="Helical" evidence="11">
    <location>
        <begin position="231"/>
        <end position="248"/>
    </location>
</feature>
<evidence type="ECO:0000313" key="13">
    <source>
        <dbReference type="Proteomes" id="UP000215305"/>
    </source>
</evidence>
<accession>A0A397GE72</accession>
<dbReference type="GO" id="GO:0048219">
    <property type="term" value="P:inter-Golgi cisterna vesicle-mediated transport"/>
    <property type="evidence" value="ECO:0007669"/>
    <property type="project" value="TreeGrafter"/>
</dbReference>
<comment type="similarity">
    <text evidence="2 9">Belongs to the GOSR1 family.</text>
</comment>
<keyword evidence="6 11" id="KW-1133">Transmembrane helix</keyword>
<dbReference type="GO" id="GO:0000139">
    <property type="term" value="C:Golgi membrane"/>
    <property type="evidence" value="ECO:0007669"/>
    <property type="project" value="UniProtKB-SubCell"/>
</dbReference>
<comment type="subunit">
    <text evidence="9">Component of several multiprotein Golgi SNARE complexes.</text>
</comment>
<dbReference type="GO" id="GO:0005797">
    <property type="term" value="C:Golgi medial cisterna"/>
    <property type="evidence" value="ECO:0007669"/>
    <property type="project" value="TreeGrafter"/>
</dbReference>
<keyword evidence="9" id="KW-0931">ER-Golgi transport</keyword>
<protein>
    <recommendedName>
        <fullName evidence="9">Golgi SNAP receptor complex member 1</fullName>
    </recommendedName>
</protein>
<dbReference type="PANTHER" id="PTHR21094">
    <property type="entry name" value="GOS-28 SNARE- RELATED"/>
    <property type="match status" value="1"/>
</dbReference>
<evidence type="ECO:0000256" key="1">
    <source>
        <dbReference type="ARBA" id="ARBA00004409"/>
    </source>
</evidence>
<evidence type="ECO:0000256" key="4">
    <source>
        <dbReference type="ARBA" id="ARBA00022692"/>
    </source>
</evidence>
<dbReference type="Pfam" id="PF12352">
    <property type="entry name" value="V-SNARE_C"/>
    <property type="match status" value="1"/>
</dbReference>
<evidence type="ECO:0000256" key="2">
    <source>
        <dbReference type="ARBA" id="ARBA00008473"/>
    </source>
</evidence>
<dbReference type="PANTHER" id="PTHR21094:SF2">
    <property type="entry name" value="GOLGI SNAP RECEPTOR COMPLEX MEMBER 1"/>
    <property type="match status" value="1"/>
</dbReference>
<dbReference type="RefSeq" id="XP_026611110.1">
    <property type="nucleotide sequence ID" value="XM_026756194.1"/>
</dbReference>
<name>A0A397GE72_ASPTH</name>
<keyword evidence="10" id="KW-0175">Coiled coil</keyword>
<comment type="caution">
    <text evidence="12">The sequence shown here is derived from an EMBL/GenBank/DDBJ whole genome shotgun (WGS) entry which is preliminary data.</text>
</comment>
<evidence type="ECO:0000256" key="3">
    <source>
        <dbReference type="ARBA" id="ARBA00022448"/>
    </source>
</evidence>